<name>A0ABW4MZA0_9CAUL</name>
<dbReference type="SUPFAM" id="SSF52172">
    <property type="entry name" value="CheY-like"/>
    <property type="match status" value="1"/>
</dbReference>
<dbReference type="Gene3D" id="1.10.287.130">
    <property type="match status" value="1"/>
</dbReference>
<dbReference type="InterPro" id="IPR000700">
    <property type="entry name" value="PAS-assoc_C"/>
</dbReference>
<dbReference type="Pfam" id="PF13426">
    <property type="entry name" value="PAS_9"/>
    <property type="match status" value="3"/>
</dbReference>
<dbReference type="InterPro" id="IPR036890">
    <property type="entry name" value="HATPase_C_sf"/>
</dbReference>
<evidence type="ECO:0000256" key="3">
    <source>
        <dbReference type="ARBA" id="ARBA00022553"/>
    </source>
</evidence>
<feature type="domain" description="PAC" evidence="8">
    <location>
        <begin position="338"/>
        <end position="390"/>
    </location>
</feature>
<dbReference type="SMART" id="SM00387">
    <property type="entry name" value="HATPase_c"/>
    <property type="match status" value="1"/>
</dbReference>
<feature type="domain" description="PAC" evidence="8">
    <location>
        <begin position="82"/>
        <end position="134"/>
    </location>
</feature>
<dbReference type="RefSeq" id="WP_377282455.1">
    <property type="nucleotide sequence ID" value="NZ_JBHRSI010000007.1"/>
</dbReference>
<dbReference type="PROSITE" id="PS50113">
    <property type="entry name" value="PAC"/>
    <property type="match status" value="3"/>
</dbReference>
<dbReference type="PRINTS" id="PR00344">
    <property type="entry name" value="BCTRLSENSOR"/>
</dbReference>
<dbReference type="InterPro" id="IPR000014">
    <property type="entry name" value="PAS"/>
</dbReference>
<dbReference type="Pfam" id="PF00072">
    <property type="entry name" value="Response_reg"/>
    <property type="match status" value="1"/>
</dbReference>
<feature type="domain" description="PAS" evidence="7">
    <location>
        <begin position="7"/>
        <end position="64"/>
    </location>
</feature>
<dbReference type="Proteomes" id="UP001597237">
    <property type="component" value="Unassembled WGS sequence"/>
</dbReference>
<dbReference type="CDD" id="cd00082">
    <property type="entry name" value="HisKA"/>
    <property type="match status" value="1"/>
</dbReference>
<evidence type="ECO:0000256" key="2">
    <source>
        <dbReference type="ARBA" id="ARBA00012438"/>
    </source>
</evidence>
<evidence type="ECO:0000313" key="9">
    <source>
        <dbReference type="EMBL" id="MFD1783021.1"/>
    </source>
</evidence>
<dbReference type="SMART" id="SM00091">
    <property type="entry name" value="PAS"/>
    <property type="match status" value="3"/>
</dbReference>
<comment type="caution">
    <text evidence="9">The sequence shown here is derived from an EMBL/GenBank/DDBJ whole genome shotgun (WGS) entry which is preliminary data.</text>
</comment>
<comment type="catalytic activity">
    <reaction evidence="1">
        <text>ATP + protein L-histidine = ADP + protein N-phospho-L-histidine.</text>
        <dbReference type="EC" id="2.7.13.3"/>
    </reaction>
</comment>
<dbReference type="SUPFAM" id="SSF47384">
    <property type="entry name" value="Homodimeric domain of signal transducing histidine kinase"/>
    <property type="match status" value="1"/>
</dbReference>
<dbReference type="PROSITE" id="PS50110">
    <property type="entry name" value="RESPONSE_REGULATORY"/>
    <property type="match status" value="1"/>
</dbReference>
<evidence type="ECO:0000313" key="10">
    <source>
        <dbReference type="Proteomes" id="UP001597237"/>
    </source>
</evidence>
<dbReference type="PROSITE" id="PS50109">
    <property type="entry name" value="HIS_KIN"/>
    <property type="match status" value="1"/>
</dbReference>
<organism evidence="9 10">
    <name type="scientific">Phenylobacterium terrae</name>
    <dbReference type="NCBI Taxonomy" id="2665495"/>
    <lineage>
        <taxon>Bacteria</taxon>
        <taxon>Pseudomonadati</taxon>
        <taxon>Pseudomonadota</taxon>
        <taxon>Alphaproteobacteria</taxon>
        <taxon>Caulobacterales</taxon>
        <taxon>Caulobacteraceae</taxon>
        <taxon>Phenylobacterium</taxon>
    </lineage>
</organism>
<dbReference type="InterPro" id="IPR005467">
    <property type="entry name" value="His_kinase_dom"/>
</dbReference>
<keyword evidence="3 4" id="KW-0597">Phosphoprotein</keyword>
<dbReference type="InterPro" id="IPR001610">
    <property type="entry name" value="PAC"/>
</dbReference>
<dbReference type="Gene3D" id="3.30.450.20">
    <property type="entry name" value="PAS domain"/>
    <property type="match status" value="3"/>
</dbReference>
<feature type="domain" description="Histidine kinase" evidence="5">
    <location>
        <begin position="410"/>
        <end position="629"/>
    </location>
</feature>
<dbReference type="EMBL" id="JBHUEY010000001">
    <property type="protein sequence ID" value="MFD1783021.1"/>
    <property type="molecule type" value="Genomic_DNA"/>
</dbReference>
<dbReference type="SUPFAM" id="SSF55874">
    <property type="entry name" value="ATPase domain of HSP90 chaperone/DNA topoisomerase II/histidine kinase"/>
    <property type="match status" value="1"/>
</dbReference>
<dbReference type="Gene3D" id="3.30.565.10">
    <property type="entry name" value="Histidine kinase-like ATPase, C-terminal domain"/>
    <property type="match status" value="1"/>
</dbReference>
<feature type="domain" description="PAC" evidence="8">
    <location>
        <begin position="210"/>
        <end position="262"/>
    </location>
</feature>
<evidence type="ECO:0000259" key="5">
    <source>
        <dbReference type="PROSITE" id="PS50109"/>
    </source>
</evidence>
<dbReference type="PROSITE" id="PS50112">
    <property type="entry name" value="PAS"/>
    <property type="match status" value="3"/>
</dbReference>
<dbReference type="EC" id="2.7.13.3" evidence="2"/>
<dbReference type="Gene3D" id="3.40.50.2300">
    <property type="match status" value="1"/>
</dbReference>
<dbReference type="CDD" id="cd00130">
    <property type="entry name" value="PAS"/>
    <property type="match status" value="3"/>
</dbReference>
<dbReference type="SUPFAM" id="SSF55785">
    <property type="entry name" value="PYP-like sensor domain (PAS domain)"/>
    <property type="match status" value="3"/>
</dbReference>
<dbReference type="Pfam" id="PF00512">
    <property type="entry name" value="HisKA"/>
    <property type="match status" value="1"/>
</dbReference>
<dbReference type="InterPro" id="IPR036097">
    <property type="entry name" value="HisK_dim/P_sf"/>
</dbReference>
<gene>
    <name evidence="9" type="ORF">ACFSC0_06410</name>
</gene>
<feature type="domain" description="Response regulatory" evidence="6">
    <location>
        <begin position="650"/>
        <end position="762"/>
    </location>
</feature>
<dbReference type="SMART" id="SM00086">
    <property type="entry name" value="PAC"/>
    <property type="match status" value="3"/>
</dbReference>
<dbReference type="SMART" id="SM00388">
    <property type="entry name" value="HisKA"/>
    <property type="match status" value="1"/>
</dbReference>
<dbReference type="PANTHER" id="PTHR43065:SF49">
    <property type="entry name" value="HISTIDINE KINASE"/>
    <property type="match status" value="1"/>
</dbReference>
<dbReference type="InterPro" id="IPR003594">
    <property type="entry name" value="HATPase_dom"/>
</dbReference>
<dbReference type="InterPro" id="IPR011006">
    <property type="entry name" value="CheY-like_superfamily"/>
</dbReference>
<evidence type="ECO:0000256" key="1">
    <source>
        <dbReference type="ARBA" id="ARBA00000085"/>
    </source>
</evidence>
<dbReference type="Pfam" id="PF02518">
    <property type="entry name" value="HATPase_c"/>
    <property type="match status" value="1"/>
</dbReference>
<feature type="domain" description="PAS" evidence="7">
    <location>
        <begin position="135"/>
        <end position="208"/>
    </location>
</feature>
<protein>
    <recommendedName>
        <fullName evidence="2">histidine kinase</fullName>
        <ecNumber evidence="2">2.7.13.3</ecNumber>
    </recommendedName>
</protein>
<evidence type="ECO:0000259" key="7">
    <source>
        <dbReference type="PROSITE" id="PS50112"/>
    </source>
</evidence>
<dbReference type="NCBIfam" id="TIGR00229">
    <property type="entry name" value="sensory_box"/>
    <property type="match status" value="3"/>
</dbReference>
<dbReference type="InterPro" id="IPR035965">
    <property type="entry name" value="PAS-like_dom_sf"/>
</dbReference>
<evidence type="ECO:0000259" key="8">
    <source>
        <dbReference type="PROSITE" id="PS50113"/>
    </source>
</evidence>
<proteinExistence type="predicted"/>
<evidence type="ECO:0000256" key="4">
    <source>
        <dbReference type="PROSITE-ProRule" id="PRU00169"/>
    </source>
</evidence>
<dbReference type="InterPro" id="IPR004358">
    <property type="entry name" value="Sig_transdc_His_kin-like_C"/>
</dbReference>
<dbReference type="InterPro" id="IPR001789">
    <property type="entry name" value="Sig_transdc_resp-reg_receiver"/>
</dbReference>
<evidence type="ECO:0000259" key="6">
    <source>
        <dbReference type="PROSITE" id="PS50110"/>
    </source>
</evidence>
<dbReference type="SMART" id="SM00448">
    <property type="entry name" value="REC"/>
    <property type="match status" value="1"/>
</dbReference>
<accession>A0ABW4MZA0</accession>
<feature type="modified residue" description="4-aspartylphosphate" evidence="4">
    <location>
        <position position="700"/>
    </location>
</feature>
<reference evidence="10" key="1">
    <citation type="journal article" date="2019" name="Int. J. Syst. Evol. Microbiol.">
        <title>The Global Catalogue of Microorganisms (GCM) 10K type strain sequencing project: providing services to taxonomists for standard genome sequencing and annotation.</title>
        <authorList>
            <consortium name="The Broad Institute Genomics Platform"/>
            <consortium name="The Broad Institute Genome Sequencing Center for Infectious Disease"/>
            <person name="Wu L."/>
            <person name="Ma J."/>
        </authorList>
    </citation>
    <scope>NUCLEOTIDE SEQUENCE [LARGE SCALE GENOMIC DNA]</scope>
    <source>
        <strain evidence="10">DFY28</strain>
    </source>
</reference>
<feature type="domain" description="PAS" evidence="7">
    <location>
        <begin position="263"/>
        <end position="309"/>
    </location>
</feature>
<dbReference type="PANTHER" id="PTHR43065">
    <property type="entry name" value="SENSOR HISTIDINE KINASE"/>
    <property type="match status" value="1"/>
</dbReference>
<keyword evidence="10" id="KW-1185">Reference proteome</keyword>
<sequence>MSRITDPERRFQLLVDSVTEYAIYMLDAEGRVASWNTGAARIKGYSADEIIGQSFSRFFSLEDRRSGMPERLMAEARDHGKAVSEGWRIRKDGSRFWSQAALHAIRDEAGELIGFAKVTRDLTEQREAQQALMESERRFRLLVEGVIDYAMYMLDPEGMITNWNRGAERIKGYLAGDVVGRHFSMFHTPEDRRAGLPARSLHTALKEGRFESEGWRLRKDGSRFWASVVIDAIYDEDGRHIGFAKITRDISERKAAQEALAESEQQFRLLVGGVVDYALYMLDPNGIVSNWNAGAEHIKGYTSDEIVGQHFSRFYTETDRAAGVPFRALSTAAETGRYESEGWRVRKDGTLFWASAVIDAIRDESGRLIGFAKITRDITEKRNAQLELRRAHDQLAQAQKMEALGQLTGGVAHDFNNLLMVVSGQAQLLRKKLQDDPRALRALDAIEASARRGEDLTRHLLAFSRRQRLQPTAVSLSDRAGALKELISAGLPSRLSICVDLPPSLWPVKVDPGELELALLNLAVNARDAMPAGGALTLVAENTTLEAGKHEDIQGDFVAISVSDTGVGIPPDILPKIFDPFFTTKDVDKGTGLGLSQVYGFAKQSGGTVTVSSELGHGTTITLYLPRSQAAPAEGGQGEQEEPATAVGAQILVVEDNPEVAEVAAALLEQLGHRCRVVGNTAAALAALHEGEAPDLVFTDVVMAGEMDGLALARRLRDEHPDLPVLLATGYSQTTQGLGDEFPILHKPYKLDELSRAVSATLAQPSRGNLVRFDSARSARRKRDGQRPT</sequence>
<dbReference type="InterPro" id="IPR003661">
    <property type="entry name" value="HisK_dim/P_dom"/>
</dbReference>